<dbReference type="InterPro" id="IPR036322">
    <property type="entry name" value="WD40_repeat_dom_sf"/>
</dbReference>
<sequence>MTTEELGPLRARAAQLHATVARDKEAHLRHYETSARPALKELAASMKESLGILMGEEAALRERLEGMAQRAVAGAPSVHTGFNVIRARTAADGGPLSIEELRAERARLVETLETLAAQVEAAKREVTRAGARPADREIWETQLVALQDTRRVYRDEINLLEVELLGREHSERIAAERVAAEASGAAQLQRLQEQVLQTRVKYNRAKYQYYYPFIKGFNIQFGGGGIFGACKNIDISEINGYVTVRGDVGEVAPDGRVLRPARLTVQLEAPGAHKQQAGQTQPNGTASKPPIPRKPSQLSTGGSMRGGGDGSSVSGGMEQQGSFRSLPASPARPGIPQAESGHLTPRSSTRSGGSGRPPTAPTPAAALPQASPAAAAKPAPARVEALRTSKSARSLAESAASMESSGSDKMLEAAAAEAVAEAAPAARSQLGAAAAPHSQLPGGKEHKGKNAALRFLSGLRSKKDKYTAKGRGGLALQPTISEDAELGPEGDKGKRRTLAGKLLGRGRSKSGKAGGGDAGSSTGSLDRLAFGSHQLTQPGHRRRPSGLAGESVDEEASQDSLADDDSPDLGPHSGSRLAMEMHEGDGSLASDDESSDDEGTGGAPPGSPLTQDMLQQVFQQQTLQQQQQQQQQAAGEQGAPPVSPGAPTPPDQQQRPQQQQQQQDAVQQAAAPLPRGGGAAAGVGSSSSESREAGVGAGVGGSAAGPAPSKPPSTQLPPGAALFSVPMASAPTTGIYSIPQEMFRIRDLDAGKEYSLDQRYWIKDIDTGTVYVIEGEEGGAAQGSAAAAAGGAAGEGRVTELLSGRELSGSSGGGSGVSGVQAAAQRSFKSFTSGATWVKASVGGMLSSLKPQQAQQQSSPRGGQPPGDGAAPMAAGAAAGGGGFSGVERSVGSGGGAPPQLTSLDDLQGQPVKVQVYRKSYKEFTDLRLVQQLGGHSGVVWALKFSRNGRFLASAGQDCVVRVWEVAPTRGSGSTPTTPVESEVPLEDAAAAAAAGAGGGGSEGAGAGLLADPSIAVFQQRPYRVYRGHKQDVLDLCWSKTQFLLSASMDKTVRLWHVSMDECLRVFKHTDFVTAIDFHPLDDKMFLSGSIDGKVRLWNIPEQRVVSWQDVHEMVTAVAYSQDGRKAVVGTMKGKCRFYTIEKSALEYEAQLDVKNKRGQHARGKKVTGLAFLPAEPGKLLITSNDSRVRLYDGYTLRCKYKGHTNRNTQIRASFSPGGDYITCGSDDGWVYIWGTRKSGVPPAGGTAGGAAGGGAAGGSFTKEADNPLAKEKNASYECFQANGDVVTVAVFAPAACHRAVDSFSPTGVAAAHQRSDSLEDQAEGEAALAAARARGQVLVTAGYTGEIKIYENIGLPQWL</sequence>
<dbReference type="PANTHER" id="PTHR14221:SF0">
    <property type="entry name" value="WD REPEAT-CONTAINING PROTEIN 44"/>
    <property type="match status" value="1"/>
</dbReference>
<evidence type="ECO:0000256" key="1">
    <source>
        <dbReference type="ARBA" id="ARBA00022574"/>
    </source>
</evidence>
<keyword evidence="7" id="KW-1185">Reference proteome</keyword>
<feature type="compositionally biased region" description="Acidic residues" evidence="5">
    <location>
        <begin position="590"/>
        <end position="599"/>
    </location>
</feature>
<dbReference type="PROSITE" id="PS50294">
    <property type="entry name" value="WD_REPEATS_REGION"/>
    <property type="match status" value="3"/>
</dbReference>
<dbReference type="PANTHER" id="PTHR14221">
    <property type="entry name" value="WD REPEAT DOMAIN 44"/>
    <property type="match status" value="1"/>
</dbReference>
<dbReference type="InterPro" id="IPR040324">
    <property type="entry name" value="WDR44/Dgr2"/>
</dbReference>
<feature type="repeat" description="WD" evidence="3">
    <location>
        <begin position="1066"/>
        <end position="1108"/>
    </location>
</feature>
<feature type="compositionally biased region" description="Low complexity" evidence="5">
    <location>
        <begin position="651"/>
        <end position="674"/>
    </location>
</feature>
<feature type="repeat" description="WD" evidence="3">
    <location>
        <begin position="933"/>
        <end position="966"/>
    </location>
</feature>
<feature type="compositionally biased region" description="Acidic residues" evidence="5">
    <location>
        <begin position="551"/>
        <end position="567"/>
    </location>
</feature>
<proteinExistence type="predicted"/>
<feature type="region of interest" description="Disordered" evidence="5">
    <location>
        <begin position="848"/>
        <end position="906"/>
    </location>
</feature>
<feature type="repeat" description="WD" evidence="3">
    <location>
        <begin position="1026"/>
        <end position="1066"/>
    </location>
</feature>
<dbReference type="PROSITE" id="PS50082">
    <property type="entry name" value="WD_REPEATS_2"/>
    <property type="match status" value="3"/>
</dbReference>
<evidence type="ECO:0000313" key="7">
    <source>
        <dbReference type="Proteomes" id="UP001205105"/>
    </source>
</evidence>
<organism evidence="6 7">
    <name type="scientific">Chlorella ohadii</name>
    <dbReference type="NCBI Taxonomy" id="2649997"/>
    <lineage>
        <taxon>Eukaryota</taxon>
        <taxon>Viridiplantae</taxon>
        <taxon>Chlorophyta</taxon>
        <taxon>core chlorophytes</taxon>
        <taxon>Trebouxiophyceae</taxon>
        <taxon>Chlorellales</taxon>
        <taxon>Chlorellaceae</taxon>
        <taxon>Chlorella clade</taxon>
        <taxon>Chlorella</taxon>
    </lineage>
</organism>
<dbReference type="Proteomes" id="UP001205105">
    <property type="component" value="Unassembled WGS sequence"/>
</dbReference>
<evidence type="ECO:0000313" key="6">
    <source>
        <dbReference type="EMBL" id="KAI7845823.1"/>
    </source>
</evidence>
<feature type="compositionally biased region" description="Basic residues" evidence="5">
    <location>
        <begin position="493"/>
        <end position="510"/>
    </location>
</feature>
<dbReference type="Gene3D" id="2.130.10.10">
    <property type="entry name" value="YVTN repeat-like/Quinoprotein amine dehydrogenase"/>
    <property type="match status" value="1"/>
</dbReference>
<keyword evidence="4" id="KW-0175">Coiled coil</keyword>
<dbReference type="InterPro" id="IPR019775">
    <property type="entry name" value="WD40_repeat_CS"/>
</dbReference>
<comment type="caution">
    <text evidence="6">The sequence shown here is derived from an EMBL/GenBank/DDBJ whole genome shotgun (WGS) entry which is preliminary data.</text>
</comment>
<dbReference type="SUPFAM" id="SSF50978">
    <property type="entry name" value="WD40 repeat-like"/>
    <property type="match status" value="1"/>
</dbReference>
<dbReference type="EMBL" id="JADXDR010000013">
    <property type="protein sequence ID" value="KAI7845823.1"/>
    <property type="molecule type" value="Genomic_DNA"/>
</dbReference>
<reference evidence="6" key="1">
    <citation type="submission" date="2020-11" db="EMBL/GenBank/DDBJ databases">
        <title>Chlorella ohadii genome sequencing and assembly.</title>
        <authorList>
            <person name="Murik O."/>
            <person name="Treves H."/>
            <person name="Kedem I."/>
            <person name="Shotland Y."/>
            <person name="Kaplan A."/>
        </authorList>
    </citation>
    <scope>NUCLEOTIDE SEQUENCE</scope>
    <source>
        <strain evidence="6">1</strain>
    </source>
</reference>
<evidence type="ECO:0000256" key="5">
    <source>
        <dbReference type="SAM" id="MobiDB-lite"/>
    </source>
</evidence>
<evidence type="ECO:0000256" key="2">
    <source>
        <dbReference type="ARBA" id="ARBA00022737"/>
    </source>
</evidence>
<dbReference type="Pfam" id="PF00400">
    <property type="entry name" value="WD40"/>
    <property type="match status" value="4"/>
</dbReference>
<feature type="compositionally biased region" description="Low complexity" evidence="5">
    <location>
        <begin position="848"/>
        <end position="877"/>
    </location>
</feature>
<dbReference type="InterPro" id="IPR015943">
    <property type="entry name" value="WD40/YVTN_repeat-like_dom_sf"/>
</dbReference>
<dbReference type="PROSITE" id="PS00678">
    <property type="entry name" value="WD_REPEATS_1"/>
    <property type="match status" value="1"/>
</dbReference>
<accession>A0AAD5H8W6</accession>
<dbReference type="PRINTS" id="PR00320">
    <property type="entry name" value="GPROTEINBRPT"/>
</dbReference>
<keyword evidence="1 3" id="KW-0853">WD repeat</keyword>
<feature type="compositionally biased region" description="Low complexity" evidence="5">
    <location>
        <begin position="362"/>
        <end position="381"/>
    </location>
</feature>
<evidence type="ECO:0008006" key="8">
    <source>
        <dbReference type="Google" id="ProtNLM"/>
    </source>
</evidence>
<feature type="compositionally biased region" description="Low complexity" evidence="5">
    <location>
        <begin position="615"/>
        <end position="632"/>
    </location>
</feature>
<dbReference type="SMART" id="SM00320">
    <property type="entry name" value="WD40"/>
    <property type="match status" value="6"/>
</dbReference>
<feature type="region of interest" description="Disordered" evidence="5">
    <location>
        <begin position="430"/>
        <end position="449"/>
    </location>
</feature>
<dbReference type="InterPro" id="IPR001680">
    <property type="entry name" value="WD40_rpt"/>
</dbReference>
<protein>
    <recommendedName>
        <fullName evidence="8">WD repeat-containing 44</fullName>
    </recommendedName>
</protein>
<dbReference type="InterPro" id="IPR020472">
    <property type="entry name" value="WD40_PAC1"/>
</dbReference>
<feature type="compositionally biased region" description="Polar residues" evidence="5">
    <location>
        <begin position="276"/>
        <end position="286"/>
    </location>
</feature>
<feature type="compositionally biased region" description="Low complexity" evidence="5">
    <location>
        <begin position="389"/>
        <end position="405"/>
    </location>
</feature>
<name>A0AAD5H8W6_9CHLO</name>
<feature type="coiled-coil region" evidence="4">
    <location>
        <begin position="98"/>
        <end position="163"/>
    </location>
</feature>
<evidence type="ECO:0000256" key="4">
    <source>
        <dbReference type="SAM" id="Coils"/>
    </source>
</evidence>
<dbReference type="CDD" id="cd00200">
    <property type="entry name" value="WD40"/>
    <property type="match status" value="1"/>
</dbReference>
<feature type="compositionally biased region" description="Pro residues" evidence="5">
    <location>
        <begin position="641"/>
        <end position="650"/>
    </location>
</feature>
<gene>
    <name evidence="6" type="ORF">COHA_000733</name>
</gene>
<evidence type="ECO:0000256" key="3">
    <source>
        <dbReference type="PROSITE-ProRule" id="PRU00221"/>
    </source>
</evidence>
<keyword evidence="2" id="KW-0677">Repeat</keyword>
<feature type="region of interest" description="Disordered" evidence="5">
    <location>
        <begin position="479"/>
        <end position="720"/>
    </location>
</feature>
<feature type="region of interest" description="Disordered" evidence="5">
    <location>
        <begin position="270"/>
        <end position="405"/>
    </location>
</feature>